<dbReference type="EMBL" id="JPFT01000001">
    <property type="protein sequence ID" value="KEQ34330.1"/>
    <property type="molecule type" value="Genomic_DNA"/>
</dbReference>
<evidence type="ECO:0000313" key="2">
    <source>
        <dbReference type="EMBL" id="KEQ34330.1"/>
    </source>
</evidence>
<evidence type="ECO:0000313" key="3">
    <source>
        <dbReference type="Proteomes" id="UP000028093"/>
    </source>
</evidence>
<dbReference type="PATRIC" id="fig|28037.99.peg.32"/>
<feature type="transmembrane region" description="Helical" evidence="1">
    <location>
        <begin position="7"/>
        <end position="25"/>
    </location>
</feature>
<feature type="transmembrane region" description="Helical" evidence="1">
    <location>
        <begin position="31"/>
        <end position="51"/>
    </location>
</feature>
<sequence length="57" mass="6856">MKKWLETLALITLVIILRLLVNFFFPEIPYWGRFLLTVILGVLVIVSLHFMNRKIRR</sequence>
<proteinExistence type="predicted"/>
<comment type="caution">
    <text evidence="2">The sequence shown here is derived from an EMBL/GenBank/DDBJ whole genome shotgun (WGS) entry which is preliminary data.</text>
</comment>
<evidence type="ECO:0000256" key="1">
    <source>
        <dbReference type="SAM" id="Phobius"/>
    </source>
</evidence>
<keyword evidence="1" id="KW-1133">Transmembrane helix</keyword>
<keyword evidence="1" id="KW-0812">Transmembrane</keyword>
<dbReference type="AlphaFoldDB" id="A0A081PUF7"/>
<dbReference type="Proteomes" id="UP000028093">
    <property type="component" value="Unassembled WGS sequence"/>
</dbReference>
<keyword evidence="1" id="KW-0472">Membrane</keyword>
<protein>
    <submittedName>
        <fullName evidence="2">Putative membrane protein</fullName>
    </submittedName>
</protein>
<accession>A0A081PUF7</accession>
<reference evidence="2 3" key="1">
    <citation type="submission" date="2014-05" db="EMBL/GenBank/DDBJ databases">
        <authorList>
            <person name="Daugherty S.C."/>
            <person name="Tallon L.J."/>
            <person name="Sadzewicz L."/>
            <person name="Kilian M."/>
            <person name="Tettelin H."/>
        </authorList>
    </citation>
    <scope>NUCLEOTIDE SEQUENCE [LARGE SCALE GENOMIC DNA]</scope>
    <source>
        <strain evidence="2 3">SK1126</strain>
    </source>
</reference>
<gene>
    <name evidence="2" type="ORF">SK1126_0038</name>
</gene>
<name>A0A081PUF7_STRMT</name>
<organism evidence="2 3">
    <name type="scientific">Streptococcus mitis</name>
    <dbReference type="NCBI Taxonomy" id="28037"/>
    <lineage>
        <taxon>Bacteria</taxon>
        <taxon>Bacillati</taxon>
        <taxon>Bacillota</taxon>
        <taxon>Bacilli</taxon>
        <taxon>Lactobacillales</taxon>
        <taxon>Streptococcaceae</taxon>
        <taxon>Streptococcus</taxon>
        <taxon>Streptococcus mitis group</taxon>
    </lineage>
</organism>